<accession>A0ACC2UWB0</accession>
<reference evidence="1" key="1">
    <citation type="submission" date="2023-04" db="EMBL/GenBank/DDBJ databases">
        <title>Draft Genome sequencing of Naganishia species isolated from polar environments using Oxford Nanopore Technology.</title>
        <authorList>
            <person name="Leo P."/>
            <person name="Venkateswaran K."/>
        </authorList>
    </citation>
    <scope>NUCLEOTIDE SEQUENCE</scope>
    <source>
        <strain evidence="1">MNA-CCFEE 5423</strain>
    </source>
</reference>
<gene>
    <name evidence="1" type="ORF">QFC21_007230</name>
</gene>
<dbReference type="Proteomes" id="UP001227268">
    <property type="component" value="Unassembled WGS sequence"/>
</dbReference>
<name>A0ACC2UWB0_9TREE</name>
<dbReference type="EMBL" id="JASBWT010000054">
    <property type="protein sequence ID" value="KAJ9091375.1"/>
    <property type="molecule type" value="Genomic_DNA"/>
</dbReference>
<comment type="caution">
    <text evidence="1">The sequence shown here is derived from an EMBL/GenBank/DDBJ whole genome shotgun (WGS) entry which is preliminary data.</text>
</comment>
<keyword evidence="2" id="KW-1185">Reference proteome</keyword>
<evidence type="ECO:0000313" key="2">
    <source>
        <dbReference type="Proteomes" id="UP001227268"/>
    </source>
</evidence>
<organism evidence="1 2">
    <name type="scientific">Naganishia friedmannii</name>
    <dbReference type="NCBI Taxonomy" id="89922"/>
    <lineage>
        <taxon>Eukaryota</taxon>
        <taxon>Fungi</taxon>
        <taxon>Dikarya</taxon>
        <taxon>Basidiomycota</taxon>
        <taxon>Agaricomycotina</taxon>
        <taxon>Tremellomycetes</taxon>
        <taxon>Filobasidiales</taxon>
        <taxon>Filobasidiaceae</taxon>
        <taxon>Naganishia</taxon>
    </lineage>
</organism>
<protein>
    <submittedName>
        <fullName evidence="1">Uncharacterized protein</fullName>
    </submittedName>
</protein>
<proteinExistence type="predicted"/>
<evidence type="ECO:0000313" key="1">
    <source>
        <dbReference type="EMBL" id="KAJ9091375.1"/>
    </source>
</evidence>
<sequence>MSLLDALVFRPILLAIHAADIFTQSLSLATTAGLIPSGLCLSSAPSKHKIPKHVAFSLVTSDGWELGLLDRRIRRNGQQRRNLETPPYELKSRSSNKGKEKETCVQAETDEEAGSTMEKQILLSTIQEAVRWAAVRDIGEVSIWNEDGLLDEYLDSVISFLVERPPTPPASGTSSPPPYNRQRCTNLTKPDGSPTSFPTIAAQPSSSSDMQSSWIQMEPPHTQESHSSLHSHDAKEPLTDFSASRSFTVWPDIEDIVPEYHYFNTASSSSASTTPSETTGPLLRGTNARKPVTIHILSGEAGDPMIAHITKKLIAEGVPSERVSQQMMEELVQANPRLPVVERATLYNRPTTVYLGADCENVAMVLQPREVIGWSGPRGIMGYNDGKG</sequence>